<dbReference type="NCBIfam" id="NF002095">
    <property type="entry name" value="PRK00934.1"/>
    <property type="match status" value="1"/>
</dbReference>
<dbReference type="Pfam" id="PF00156">
    <property type="entry name" value="Pribosyltran"/>
    <property type="match status" value="1"/>
</dbReference>
<sequence>MKVVSTERSQVLAGRLATALNIPVIDARWQRFPDGEIYLRAMQSAEKIIICGSILTSDDLVEVLLLKDAFSSSDITLVIPYMGYARQDKQFNSGEPLSARVIAGILGKDVSRVYTINIHEKSVLNYFHTEATDISLTSPVAKFISSLVLDNPLIISPDEGALNLSQDVASLGNWESDYLQKTRLSGDLVKIEPKNIPVMGRDIIILDDIISTGGTQATAAAMLYEQGARSIHTVGIHGVLASGAYTRLTSAGIYSVSCSDTIERACSTYSAAEALAGYL</sequence>
<dbReference type="GO" id="GO:0005737">
    <property type="term" value="C:cytoplasm"/>
    <property type="evidence" value="ECO:0007669"/>
    <property type="project" value="TreeGrafter"/>
</dbReference>
<comment type="catalytic activity">
    <reaction evidence="7">
        <text>D-ribose 5-phosphate + ATP = 5-phospho-alpha-D-ribose 1-diphosphate + AMP + H(+)</text>
        <dbReference type="Rhea" id="RHEA:15609"/>
        <dbReference type="ChEBI" id="CHEBI:15378"/>
        <dbReference type="ChEBI" id="CHEBI:30616"/>
        <dbReference type="ChEBI" id="CHEBI:58017"/>
        <dbReference type="ChEBI" id="CHEBI:78346"/>
        <dbReference type="ChEBI" id="CHEBI:456215"/>
        <dbReference type="EC" id="2.7.6.1"/>
    </reaction>
</comment>
<keyword evidence="12" id="KW-1185">Reference proteome</keyword>
<dbReference type="OrthoDB" id="371997at2157"/>
<dbReference type="GeneID" id="97610738"/>
<gene>
    <name evidence="11" type="ORF">DLD82_13000</name>
</gene>
<dbReference type="CDD" id="cd06223">
    <property type="entry name" value="PRTases_typeI"/>
    <property type="match status" value="1"/>
</dbReference>
<dbReference type="GO" id="GO:0016301">
    <property type="term" value="F:kinase activity"/>
    <property type="evidence" value="ECO:0007669"/>
    <property type="project" value="UniProtKB-KW"/>
</dbReference>
<evidence type="ECO:0000313" key="12">
    <source>
        <dbReference type="Proteomes" id="UP000245934"/>
    </source>
</evidence>
<dbReference type="GO" id="GO:0006015">
    <property type="term" value="P:5-phosphoribose 1-diphosphate biosynthetic process"/>
    <property type="evidence" value="ECO:0007669"/>
    <property type="project" value="TreeGrafter"/>
</dbReference>
<accession>A0A2V2N890</accession>
<name>A0A2V2N890_9EURY</name>
<dbReference type="GO" id="GO:0005524">
    <property type="term" value="F:ATP binding"/>
    <property type="evidence" value="ECO:0007669"/>
    <property type="project" value="UniProtKB-KW"/>
</dbReference>
<protein>
    <recommendedName>
        <fullName evidence="1">ribose-phosphate diphosphokinase</fullName>
        <ecNumber evidence="1">2.7.6.1</ecNumber>
    </recommendedName>
</protein>
<dbReference type="Pfam" id="PF13793">
    <property type="entry name" value="Pribosyltran_N"/>
    <property type="match status" value="1"/>
</dbReference>
<evidence type="ECO:0000256" key="1">
    <source>
        <dbReference type="ARBA" id="ARBA00013247"/>
    </source>
</evidence>
<evidence type="ECO:0000256" key="7">
    <source>
        <dbReference type="ARBA" id="ARBA00049535"/>
    </source>
</evidence>
<dbReference type="InterPro" id="IPR005946">
    <property type="entry name" value="Rib-P_diPkinase"/>
</dbReference>
<dbReference type="EMBL" id="QGMZ01000029">
    <property type="protein sequence ID" value="PWR71791.1"/>
    <property type="molecule type" value="Genomic_DNA"/>
</dbReference>
<evidence type="ECO:0000256" key="4">
    <source>
        <dbReference type="ARBA" id="ARBA00022741"/>
    </source>
</evidence>
<keyword evidence="2" id="KW-0808">Transferase</keyword>
<feature type="domain" description="Ribose-phosphate pyrophosphokinase N-terminal" evidence="10">
    <location>
        <begin position="1"/>
        <end position="106"/>
    </location>
</feature>
<dbReference type="RefSeq" id="WP_109941561.1">
    <property type="nucleotide sequence ID" value="NZ_CP176366.1"/>
</dbReference>
<dbReference type="GO" id="GO:0004749">
    <property type="term" value="F:ribose phosphate diphosphokinase activity"/>
    <property type="evidence" value="ECO:0007669"/>
    <property type="project" value="UniProtKB-EC"/>
</dbReference>
<reference evidence="11 12" key="1">
    <citation type="submission" date="2018-05" db="EMBL/GenBank/DDBJ databases">
        <title>Draft genome of Methanospirillum stamsii Pt1.</title>
        <authorList>
            <person name="Dueholm M.S."/>
            <person name="Nielsen P.H."/>
            <person name="Bakmann L.F."/>
            <person name="Otzen D.E."/>
        </authorList>
    </citation>
    <scope>NUCLEOTIDE SEQUENCE [LARGE SCALE GENOMIC DNA]</scope>
    <source>
        <strain evidence="11 12">Pt1</strain>
    </source>
</reference>
<comment type="similarity">
    <text evidence="8">Belongs to the ribose-phosphate pyrophosphokinase family.</text>
</comment>
<evidence type="ECO:0000259" key="9">
    <source>
        <dbReference type="Pfam" id="PF00156"/>
    </source>
</evidence>
<dbReference type="PANTHER" id="PTHR10210">
    <property type="entry name" value="RIBOSE-PHOSPHATE DIPHOSPHOKINASE FAMILY MEMBER"/>
    <property type="match status" value="1"/>
</dbReference>
<dbReference type="PANTHER" id="PTHR10210:SF32">
    <property type="entry name" value="RIBOSE-PHOSPHATE PYROPHOSPHOKINASE 2"/>
    <property type="match status" value="1"/>
</dbReference>
<dbReference type="SMART" id="SM01400">
    <property type="entry name" value="Pribosyltran_N"/>
    <property type="match status" value="1"/>
</dbReference>
<keyword evidence="3 8" id="KW-0545">Nucleotide biosynthesis</keyword>
<dbReference type="EC" id="2.7.6.1" evidence="1"/>
<dbReference type="Proteomes" id="UP000245934">
    <property type="component" value="Unassembled WGS sequence"/>
</dbReference>
<evidence type="ECO:0000256" key="5">
    <source>
        <dbReference type="ARBA" id="ARBA00022777"/>
    </source>
</evidence>
<evidence type="ECO:0000256" key="6">
    <source>
        <dbReference type="ARBA" id="ARBA00022840"/>
    </source>
</evidence>
<evidence type="ECO:0000256" key="3">
    <source>
        <dbReference type="ARBA" id="ARBA00022727"/>
    </source>
</evidence>
<dbReference type="NCBIfam" id="TIGR01251">
    <property type="entry name" value="ribP_PPkin"/>
    <property type="match status" value="1"/>
</dbReference>
<evidence type="ECO:0000259" key="10">
    <source>
        <dbReference type="Pfam" id="PF13793"/>
    </source>
</evidence>
<feature type="domain" description="Phosphoribosyltransferase" evidence="9">
    <location>
        <begin position="141"/>
        <end position="266"/>
    </location>
</feature>
<dbReference type="InterPro" id="IPR029057">
    <property type="entry name" value="PRTase-like"/>
</dbReference>
<evidence type="ECO:0000256" key="2">
    <source>
        <dbReference type="ARBA" id="ARBA00022679"/>
    </source>
</evidence>
<dbReference type="GO" id="GO:0000287">
    <property type="term" value="F:magnesium ion binding"/>
    <property type="evidence" value="ECO:0007669"/>
    <property type="project" value="InterPro"/>
</dbReference>
<evidence type="ECO:0000313" key="11">
    <source>
        <dbReference type="EMBL" id="PWR71791.1"/>
    </source>
</evidence>
<evidence type="ECO:0000256" key="8">
    <source>
        <dbReference type="RuleBase" id="RU004324"/>
    </source>
</evidence>
<proteinExistence type="inferred from homology"/>
<keyword evidence="4" id="KW-0547">Nucleotide-binding</keyword>
<dbReference type="GO" id="GO:0002189">
    <property type="term" value="C:ribose phosphate diphosphokinase complex"/>
    <property type="evidence" value="ECO:0007669"/>
    <property type="project" value="TreeGrafter"/>
</dbReference>
<dbReference type="Gene3D" id="3.40.50.2020">
    <property type="match status" value="2"/>
</dbReference>
<dbReference type="SUPFAM" id="SSF53271">
    <property type="entry name" value="PRTase-like"/>
    <property type="match status" value="2"/>
</dbReference>
<dbReference type="InterPro" id="IPR000836">
    <property type="entry name" value="PRTase_dom"/>
</dbReference>
<organism evidence="11 12">
    <name type="scientific">Methanospirillum stamsii</name>
    <dbReference type="NCBI Taxonomy" id="1277351"/>
    <lineage>
        <taxon>Archaea</taxon>
        <taxon>Methanobacteriati</taxon>
        <taxon>Methanobacteriota</taxon>
        <taxon>Stenosarchaea group</taxon>
        <taxon>Methanomicrobia</taxon>
        <taxon>Methanomicrobiales</taxon>
        <taxon>Methanospirillaceae</taxon>
        <taxon>Methanospirillum</taxon>
    </lineage>
</organism>
<dbReference type="GO" id="GO:0006164">
    <property type="term" value="P:purine nucleotide biosynthetic process"/>
    <property type="evidence" value="ECO:0007669"/>
    <property type="project" value="TreeGrafter"/>
</dbReference>
<comment type="caution">
    <text evidence="11">The sequence shown here is derived from an EMBL/GenBank/DDBJ whole genome shotgun (WGS) entry which is preliminary data.</text>
</comment>
<dbReference type="InterPro" id="IPR029099">
    <property type="entry name" value="Pribosyltran_N"/>
</dbReference>
<keyword evidence="5 11" id="KW-0418">Kinase</keyword>
<dbReference type="AlphaFoldDB" id="A0A2V2N890"/>
<keyword evidence="6" id="KW-0067">ATP-binding</keyword>